<dbReference type="InterPro" id="IPR007332">
    <property type="entry name" value="DUF411"/>
</dbReference>
<sequence length="160" mass="17777">MKSKTFIFLALLVIGIAGSVIWVIISDYNERQKHMATSVTKAVMYKNSGCQCCDKWATYMGRYGYNISVQPVSNMPEIKDKYHIPSDMESCHTTLIDGYAVEGHVPVEDINRLLNERPQAVGISAPGMPSSSPGMNTSFNTPYDVYLLDQEGNSKVYASH</sequence>
<accession>A0A2A2G973</accession>
<evidence type="ECO:0000313" key="3">
    <source>
        <dbReference type="Proteomes" id="UP000218831"/>
    </source>
</evidence>
<dbReference type="AlphaFoldDB" id="A0A2A2G973"/>
<keyword evidence="1" id="KW-1133">Transmembrane helix</keyword>
<feature type="transmembrane region" description="Helical" evidence="1">
    <location>
        <begin position="6"/>
        <end position="25"/>
    </location>
</feature>
<evidence type="ECO:0000313" key="2">
    <source>
        <dbReference type="EMBL" id="PAU94296.1"/>
    </source>
</evidence>
<protein>
    <submittedName>
        <fullName evidence="2">Metal-binding protein</fullName>
    </submittedName>
</protein>
<dbReference type="Pfam" id="PF04214">
    <property type="entry name" value="DUF411"/>
    <property type="match status" value="1"/>
</dbReference>
<keyword evidence="3" id="KW-1185">Reference proteome</keyword>
<comment type="caution">
    <text evidence="2">The sequence shown here is derived from an EMBL/GenBank/DDBJ whole genome shotgun (WGS) entry which is preliminary data.</text>
</comment>
<keyword evidence="1" id="KW-0812">Transmembrane</keyword>
<dbReference type="Proteomes" id="UP000218831">
    <property type="component" value="Unassembled WGS sequence"/>
</dbReference>
<organism evidence="2 3">
    <name type="scientific">Fodinibius salipaludis</name>
    <dbReference type="NCBI Taxonomy" id="2032627"/>
    <lineage>
        <taxon>Bacteria</taxon>
        <taxon>Pseudomonadati</taxon>
        <taxon>Balneolota</taxon>
        <taxon>Balneolia</taxon>
        <taxon>Balneolales</taxon>
        <taxon>Balneolaceae</taxon>
        <taxon>Fodinibius</taxon>
    </lineage>
</organism>
<proteinExistence type="predicted"/>
<reference evidence="2 3" key="1">
    <citation type="submission" date="2017-08" db="EMBL/GenBank/DDBJ databases">
        <title>Aliifodinibius alkalisoli sp. nov., isolated from saline alkaline soil.</title>
        <authorList>
            <person name="Liu D."/>
            <person name="Zhang G."/>
        </authorList>
    </citation>
    <scope>NUCLEOTIDE SEQUENCE [LARGE SCALE GENOMIC DNA]</scope>
    <source>
        <strain evidence="2 3">WN023</strain>
    </source>
</reference>
<dbReference type="OrthoDB" id="14727at2"/>
<evidence type="ECO:0000256" key="1">
    <source>
        <dbReference type="SAM" id="Phobius"/>
    </source>
</evidence>
<name>A0A2A2G973_9BACT</name>
<gene>
    <name evidence="2" type="ORF">CK503_08785</name>
</gene>
<keyword evidence="1" id="KW-0472">Membrane</keyword>
<dbReference type="EMBL" id="NSKE01000005">
    <property type="protein sequence ID" value="PAU94296.1"/>
    <property type="molecule type" value="Genomic_DNA"/>
</dbReference>